<sequence length="340" mass="37635">MNHHVDHKIEAFVKKTKRPQLNVAIWDDGTQSHASYGFNQNINVDVFEIGSVGKTFTATLLAILARNGVVDIDDRVGKYCPNLPIVKDITLKQLVTHTSGLPSDPIKEINLSYSKFMSSVLSFNKSQIDDFLNAIKKPLKTGKFKYSNLGMALLGNILAECQGTTYEETVKKHLLDPLGMADTHVSGKAYNAQRLAKGHSASGKELPDFKWDGMEPAGVWRSTTNDMLQFLKAHLGCFGNDWKALLQETTSPVFNEAKMESIGFAWALGESQELGEIAWHNGGTFGQHSIVVCCRDKNMAIVILTNKVPKLWHSFFSGYSLESLSTGILKLLVTNKESIE</sequence>
<dbReference type="AlphaFoldDB" id="A0A0N1MT96"/>
<organism evidence="2 3">
    <name type="scientific">Pseudoalteromonas porphyrae</name>
    <dbReference type="NCBI Taxonomy" id="187330"/>
    <lineage>
        <taxon>Bacteria</taxon>
        <taxon>Pseudomonadati</taxon>
        <taxon>Pseudomonadota</taxon>
        <taxon>Gammaproteobacteria</taxon>
        <taxon>Alteromonadales</taxon>
        <taxon>Pseudoalteromonadaceae</taxon>
        <taxon>Pseudoalteromonas</taxon>
    </lineage>
</organism>
<evidence type="ECO:0000313" key="3">
    <source>
        <dbReference type="Proteomes" id="UP000037848"/>
    </source>
</evidence>
<dbReference type="STRING" id="187330.AMS58_20850"/>
<dbReference type="PANTHER" id="PTHR46825">
    <property type="entry name" value="D-ALANYL-D-ALANINE-CARBOXYPEPTIDASE/ENDOPEPTIDASE AMPH"/>
    <property type="match status" value="1"/>
</dbReference>
<dbReference type="Pfam" id="PF00144">
    <property type="entry name" value="Beta-lactamase"/>
    <property type="match status" value="1"/>
</dbReference>
<keyword evidence="3" id="KW-1185">Reference proteome</keyword>
<feature type="domain" description="Beta-lactamase-related" evidence="1">
    <location>
        <begin position="5"/>
        <end position="309"/>
    </location>
</feature>
<dbReference type="InterPro" id="IPR050491">
    <property type="entry name" value="AmpC-like"/>
</dbReference>
<protein>
    <submittedName>
        <fullName evidence="2">Penicillin-binding protein</fullName>
    </submittedName>
</protein>
<evidence type="ECO:0000259" key="1">
    <source>
        <dbReference type="Pfam" id="PF00144"/>
    </source>
</evidence>
<dbReference type="InterPro" id="IPR012338">
    <property type="entry name" value="Beta-lactam/transpept-like"/>
</dbReference>
<reference evidence="2 3" key="1">
    <citation type="submission" date="2015-08" db="EMBL/GenBank/DDBJ databases">
        <title>Draft Genome Sequence of Pseudoalteromonas porphyrae UCD-SED14.</title>
        <authorList>
            <person name="Coil D.A."/>
            <person name="Jospin G."/>
            <person name="Lee R.D."/>
            <person name="Eisen J.A."/>
        </authorList>
    </citation>
    <scope>NUCLEOTIDE SEQUENCE [LARGE SCALE GENOMIC DNA]</scope>
    <source>
        <strain evidence="2 3">UCD-SED14</strain>
    </source>
</reference>
<proteinExistence type="predicted"/>
<dbReference type="OrthoDB" id="9799367at2"/>
<dbReference type="PANTHER" id="PTHR46825:SF9">
    <property type="entry name" value="BETA-LACTAMASE-RELATED DOMAIN-CONTAINING PROTEIN"/>
    <property type="match status" value="1"/>
</dbReference>
<accession>A0A0N1MT96</accession>
<gene>
    <name evidence="2" type="ORF">ADS77_14595</name>
</gene>
<dbReference type="Proteomes" id="UP000037848">
    <property type="component" value="Unassembled WGS sequence"/>
</dbReference>
<comment type="caution">
    <text evidence="2">The sequence shown here is derived from an EMBL/GenBank/DDBJ whole genome shotgun (WGS) entry which is preliminary data.</text>
</comment>
<dbReference type="InterPro" id="IPR001466">
    <property type="entry name" value="Beta-lactam-related"/>
</dbReference>
<dbReference type="SUPFAM" id="SSF56601">
    <property type="entry name" value="beta-lactamase/transpeptidase-like"/>
    <property type="match status" value="1"/>
</dbReference>
<dbReference type="PATRIC" id="fig|187330.3.peg.1348"/>
<dbReference type="EMBL" id="LHPH01000017">
    <property type="protein sequence ID" value="KPH61585.1"/>
    <property type="molecule type" value="Genomic_DNA"/>
</dbReference>
<dbReference type="Gene3D" id="3.40.710.10">
    <property type="entry name" value="DD-peptidase/beta-lactamase superfamily"/>
    <property type="match status" value="1"/>
</dbReference>
<dbReference type="RefSeq" id="WP_054455073.1">
    <property type="nucleotide sequence ID" value="NZ_LHPH01000017.1"/>
</dbReference>
<name>A0A0N1MT96_9GAMM</name>
<evidence type="ECO:0000313" key="2">
    <source>
        <dbReference type="EMBL" id="KPH61585.1"/>
    </source>
</evidence>